<reference evidence="1" key="1">
    <citation type="submission" date="2020-08" db="EMBL/GenBank/DDBJ databases">
        <title>Multicomponent nature underlies the extraordinary mechanical properties of spider dragline silk.</title>
        <authorList>
            <person name="Kono N."/>
            <person name="Nakamura H."/>
            <person name="Mori M."/>
            <person name="Yoshida Y."/>
            <person name="Ohtoshi R."/>
            <person name="Malay A.D."/>
            <person name="Moran D.A.P."/>
            <person name="Tomita M."/>
            <person name="Numata K."/>
            <person name="Arakawa K."/>
        </authorList>
    </citation>
    <scope>NUCLEOTIDE SEQUENCE</scope>
</reference>
<dbReference type="Proteomes" id="UP000887013">
    <property type="component" value="Unassembled WGS sequence"/>
</dbReference>
<proteinExistence type="predicted"/>
<organism evidence="1 2">
    <name type="scientific">Nephila pilipes</name>
    <name type="common">Giant wood spider</name>
    <name type="synonym">Nephila maculata</name>
    <dbReference type="NCBI Taxonomy" id="299642"/>
    <lineage>
        <taxon>Eukaryota</taxon>
        <taxon>Metazoa</taxon>
        <taxon>Ecdysozoa</taxon>
        <taxon>Arthropoda</taxon>
        <taxon>Chelicerata</taxon>
        <taxon>Arachnida</taxon>
        <taxon>Araneae</taxon>
        <taxon>Araneomorphae</taxon>
        <taxon>Entelegynae</taxon>
        <taxon>Araneoidea</taxon>
        <taxon>Nephilidae</taxon>
        <taxon>Nephila</taxon>
    </lineage>
</organism>
<gene>
    <name evidence="1" type="ORF">NPIL_104001</name>
</gene>
<dbReference type="EMBL" id="BMAW01060079">
    <property type="protein sequence ID" value="GFT24443.1"/>
    <property type="molecule type" value="Genomic_DNA"/>
</dbReference>
<protein>
    <submittedName>
        <fullName evidence="1">Uncharacterized protein</fullName>
    </submittedName>
</protein>
<evidence type="ECO:0000313" key="1">
    <source>
        <dbReference type="EMBL" id="GFT24443.1"/>
    </source>
</evidence>
<dbReference type="AlphaFoldDB" id="A0A8X6TLU0"/>
<name>A0A8X6TLU0_NEPPI</name>
<keyword evidence="2" id="KW-1185">Reference proteome</keyword>
<comment type="caution">
    <text evidence="1">The sequence shown here is derived from an EMBL/GenBank/DDBJ whole genome shotgun (WGS) entry which is preliminary data.</text>
</comment>
<sequence length="81" mass="9191">MKSSNPPESCEQSRGGLASEIINIQSTNLVTIERVLAFEYGKYSKPANLVDGIEERTCFPKRQNVSKNHRLVTISRKNYFT</sequence>
<evidence type="ECO:0000313" key="2">
    <source>
        <dbReference type="Proteomes" id="UP000887013"/>
    </source>
</evidence>
<accession>A0A8X6TLU0</accession>